<dbReference type="SUPFAM" id="SSF109604">
    <property type="entry name" value="HD-domain/PDEase-like"/>
    <property type="match status" value="1"/>
</dbReference>
<accession>E3HA81</accession>
<dbReference type="eggNOG" id="COG2771">
    <property type="taxonomic scope" value="Bacteria"/>
</dbReference>
<organism evidence="2 3">
    <name type="scientific">Ilyobacter polytropus (strain ATCC 51220 / DSM 2926 / LMG 16218 / CuHBu1)</name>
    <dbReference type="NCBI Taxonomy" id="572544"/>
    <lineage>
        <taxon>Bacteria</taxon>
        <taxon>Fusobacteriati</taxon>
        <taxon>Fusobacteriota</taxon>
        <taxon>Fusobacteriia</taxon>
        <taxon>Fusobacteriales</taxon>
        <taxon>Fusobacteriaceae</taxon>
        <taxon>Ilyobacter</taxon>
    </lineage>
</organism>
<dbReference type="OrthoDB" id="89619at2"/>
<dbReference type="SUPFAM" id="SSF46894">
    <property type="entry name" value="C-terminal effector domain of the bipartite response regulators"/>
    <property type="match status" value="1"/>
</dbReference>
<dbReference type="HOGENOM" id="CLU_1014728_0_0_0"/>
<name>E3HA81_ILYPC</name>
<dbReference type="KEGG" id="ipo:Ilyop_1715"/>
<dbReference type="AlphaFoldDB" id="E3HA81"/>
<dbReference type="GO" id="GO:0006355">
    <property type="term" value="P:regulation of DNA-templated transcription"/>
    <property type="evidence" value="ECO:0007669"/>
    <property type="project" value="InterPro"/>
</dbReference>
<dbReference type="InterPro" id="IPR016032">
    <property type="entry name" value="Sig_transdc_resp-reg_C-effctor"/>
</dbReference>
<sequence>MQINNKKAQLYINSLLQHPLVRQLELVEDQGVKVSTHTYDVLKISEDEMKREFIGLDEYSKTIDVFAIIVGIIIHDISKGSIRINGEKLSHSQMMIKRPDYIIRETEKIMDDIEEETGLKIHDEIRKNVVHIVISHHGKWGKIKPSTKEANIVHKADVYSAKYHRINPIGADEILRHMAEGMQTDEICKKLDCTSGILKDRLKRAKVELGLKSTKQLVNYYGKNKRIPIGDDFFTKRIRETSRLINSVEKVGFRNLIKNSILIKYLDDDKIFE</sequence>
<gene>
    <name evidence="2" type="ordered locus">Ilyop_1715</name>
</gene>
<dbReference type="InterPro" id="IPR006674">
    <property type="entry name" value="HD_domain"/>
</dbReference>
<feature type="domain" description="HD" evidence="1">
    <location>
        <begin position="35"/>
        <end position="161"/>
    </location>
</feature>
<evidence type="ECO:0000313" key="3">
    <source>
        <dbReference type="Proteomes" id="UP000006875"/>
    </source>
</evidence>
<proteinExistence type="predicted"/>
<dbReference type="Gene3D" id="1.10.3210.10">
    <property type="entry name" value="Hypothetical protein af1432"/>
    <property type="match status" value="1"/>
</dbReference>
<dbReference type="EMBL" id="CP002281">
    <property type="protein sequence ID" value="ADO83486.1"/>
    <property type="molecule type" value="Genomic_DNA"/>
</dbReference>
<dbReference type="GO" id="GO:0003677">
    <property type="term" value="F:DNA binding"/>
    <property type="evidence" value="ECO:0007669"/>
    <property type="project" value="InterPro"/>
</dbReference>
<dbReference type="Pfam" id="PF01966">
    <property type="entry name" value="HD"/>
    <property type="match status" value="1"/>
</dbReference>
<dbReference type="RefSeq" id="WP_013388153.1">
    <property type="nucleotide sequence ID" value="NC_014632.1"/>
</dbReference>
<keyword evidence="3" id="KW-1185">Reference proteome</keyword>
<evidence type="ECO:0000313" key="2">
    <source>
        <dbReference type="EMBL" id="ADO83486.1"/>
    </source>
</evidence>
<dbReference type="STRING" id="572544.Ilyop_1715"/>
<reference evidence="2 3" key="1">
    <citation type="journal article" date="2010" name="Stand. Genomic Sci.">
        <title>Complete genome sequence of Ilyobacter polytropus type strain (CuHbu1).</title>
        <authorList>
            <person name="Sikorski J."/>
            <person name="Chertkov O."/>
            <person name="Lapidus A."/>
            <person name="Nolan M."/>
            <person name="Lucas S."/>
            <person name="Del Rio T.G."/>
            <person name="Tice H."/>
            <person name="Cheng J.F."/>
            <person name="Tapia R."/>
            <person name="Han C."/>
            <person name="Goodwin L."/>
            <person name="Pitluck S."/>
            <person name="Liolios K."/>
            <person name="Ivanova N."/>
            <person name="Mavromatis K."/>
            <person name="Mikhailova N."/>
            <person name="Pati A."/>
            <person name="Chen A."/>
            <person name="Palaniappan K."/>
            <person name="Land M."/>
            <person name="Hauser L."/>
            <person name="Chang Y.J."/>
            <person name="Jeffries C.D."/>
            <person name="Brambilla E."/>
            <person name="Yasawong M."/>
            <person name="Rohde M."/>
            <person name="Pukall R."/>
            <person name="Spring S."/>
            <person name="Goker M."/>
            <person name="Woyke T."/>
            <person name="Bristow J."/>
            <person name="Eisen J.A."/>
            <person name="Markowitz V."/>
            <person name="Hugenholtz P."/>
            <person name="Kyrpides N.C."/>
            <person name="Klenk H.P."/>
        </authorList>
    </citation>
    <scope>NUCLEOTIDE SEQUENCE [LARGE SCALE GENOMIC DNA]</scope>
    <source>
        <strain evidence="3">ATCC 51220 / DSM 2926 / LMG 16218 / CuHBu1</strain>
    </source>
</reference>
<dbReference type="Proteomes" id="UP000006875">
    <property type="component" value="Chromosome"/>
</dbReference>
<protein>
    <submittedName>
        <fullName evidence="2">Metal dependent phosphohydrolase</fullName>
    </submittedName>
</protein>
<evidence type="ECO:0000259" key="1">
    <source>
        <dbReference type="Pfam" id="PF01966"/>
    </source>
</evidence>